<dbReference type="NCBIfam" id="TIGR00229">
    <property type="entry name" value="sensory_box"/>
    <property type="match status" value="1"/>
</dbReference>
<dbReference type="EMBL" id="SLYC01000088">
    <property type="protein sequence ID" value="TCP92237.1"/>
    <property type="molecule type" value="Genomic_DNA"/>
</dbReference>
<dbReference type="Gene3D" id="1.10.8.60">
    <property type="match status" value="1"/>
</dbReference>
<dbReference type="Pfam" id="PF25601">
    <property type="entry name" value="AAA_lid_14"/>
    <property type="match status" value="1"/>
</dbReference>
<dbReference type="PANTHER" id="PTHR32071">
    <property type="entry name" value="TRANSCRIPTIONAL REGULATORY PROTEIN"/>
    <property type="match status" value="1"/>
</dbReference>
<gene>
    <name evidence="8" type="ORF">EDD79_10881</name>
</gene>
<dbReference type="InterPro" id="IPR025944">
    <property type="entry name" value="Sigma_54_int_dom_CS"/>
</dbReference>
<evidence type="ECO:0000259" key="6">
    <source>
        <dbReference type="PROSITE" id="PS50045"/>
    </source>
</evidence>
<organism evidence="8 9">
    <name type="scientific">Serpentinicella alkaliphila</name>
    <dbReference type="NCBI Taxonomy" id="1734049"/>
    <lineage>
        <taxon>Bacteria</taxon>
        <taxon>Bacillati</taxon>
        <taxon>Bacillota</taxon>
        <taxon>Clostridia</taxon>
        <taxon>Peptostreptococcales</taxon>
        <taxon>Natronincolaceae</taxon>
        <taxon>Serpentinicella</taxon>
    </lineage>
</organism>
<evidence type="ECO:0000256" key="2">
    <source>
        <dbReference type="ARBA" id="ARBA00022840"/>
    </source>
</evidence>
<evidence type="ECO:0000256" key="1">
    <source>
        <dbReference type="ARBA" id="ARBA00022741"/>
    </source>
</evidence>
<dbReference type="InterPro" id="IPR058031">
    <property type="entry name" value="AAA_lid_NorR"/>
</dbReference>
<dbReference type="Pfam" id="PF00989">
    <property type="entry name" value="PAS"/>
    <property type="match status" value="1"/>
</dbReference>
<dbReference type="Pfam" id="PF13188">
    <property type="entry name" value="PAS_8"/>
    <property type="match status" value="1"/>
</dbReference>
<dbReference type="Proteomes" id="UP000295504">
    <property type="component" value="Unassembled WGS sequence"/>
</dbReference>
<dbReference type="InterPro" id="IPR002078">
    <property type="entry name" value="Sigma_54_int"/>
</dbReference>
<keyword evidence="1" id="KW-0547">Nucleotide-binding</keyword>
<keyword evidence="4" id="KW-0238">DNA-binding</keyword>
<dbReference type="PROSITE" id="PS50112">
    <property type="entry name" value="PAS"/>
    <property type="match status" value="1"/>
</dbReference>
<dbReference type="Gene3D" id="3.30.450.20">
    <property type="entry name" value="PAS domain"/>
    <property type="match status" value="1"/>
</dbReference>
<name>A0A4R2SPX8_9FIRM</name>
<dbReference type="CDD" id="cd00130">
    <property type="entry name" value="PAS"/>
    <property type="match status" value="1"/>
</dbReference>
<dbReference type="InterPro" id="IPR000014">
    <property type="entry name" value="PAS"/>
</dbReference>
<dbReference type="Gene3D" id="1.10.10.60">
    <property type="entry name" value="Homeodomain-like"/>
    <property type="match status" value="1"/>
</dbReference>
<dbReference type="AlphaFoldDB" id="A0A4R2SPX8"/>
<dbReference type="InterPro" id="IPR009057">
    <property type="entry name" value="Homeodomain-like_sf"/>
</dbReference>
<feature type="domain" description="PAS" evidence="7">
    <location>
        <begin position="119"/>
        <end position="170"/>
    </location>
</feature>
<dbReference type="GO" id="GO:0005524">
    <property type="term" value="F:ATP binding"/>
    <property type="evidence" value="ECO:0007669"/>
    <property type="project" value="UniProtKB-KW"/>
</dbReference>
<dbReference type="OrthoDB" id="9803970at2"/>
<dbReference type="PANTHER" id="PTHR32071:SF57">
    <property type="entry name" value="C4-DICARBOXYLATE TRANSPORT TRANSCRIPTIONAL REGULATORY PROTEIN DCTD"/>
    <property type="match status" value="1"/>
</dbReference>
<dbReference type="InterPro" id="IPR035965">
    <property type="entry name" value="PAS-like_dom_sf"/>
</dbReference>
<dbReference type="InterPro" id="IPR003593">
    <property type="entry name" value="AAA+_ATPase"/>
</dbReference>
<dbReference type="InterPro" id="IPR025943">
    <property type="entry name" value="Sigma_54_int_dom_ATP-bd_2"/>
</dbReference>
<evidence type="ECO:0000256" key="5">
    <source>
        <dbReference type="ARBA" id="ARBA00023163"/>
    </source>
</evidence>
<keyword evidence="9" id="KW-1185">Reference proteome</keyword>
<dbReference type="GO" id="GO:0006355">
    <property type="term" value="P:regulation of DNA-templated transcription"/>
    <property type="evidence" value="ECO:0007669"/>
    <property type="project" value="InterPro"/>
</dbReference>
<feature type="domain" description="Sigma-54 factor interaction" evidence="6">
    <location>
        <begin position="262"/>
        <end position="491"/>
    </location>
</feature>
<dbReference type="PROSITE" id="PS00688">
    <property type="entry name" value="SIGMA54_INTERACT_3"/>
    <property type="match status" value="1"/>
</dbReference>
<dbReference type="SUPFAM" id="SSF52540">
    <property type="entry name" value="P-loop containing nucleoside triphosphate hydrolases"/>
    <property type="match status" value="1"/>
</dbReference>
<dbReference type="InterPro" id="IPR027417">
    <property type="entry name" value="P-loop_NTPase"/>
</dbReference>
<proteinExistence type="predicted"/>
<evidence type="ECO:0000256" key="3">
    <source>
        <dbReference type="ARBA" id="ARBA00023015"/>
    </source>
</evidence>
<dbReference type="PROSITE" id="PS00675">
    <property type="entry name" value="SIGMA54_INTERACT_1"/>
    <property type="match status" value="1"/>
</dbReference>
<keyword evidence="3" id="KW-0805">Transcription regulation</keyword>
<reference evidence="8 9" key="1">
    <citation type="submission" date="2019-03" db="EMBL/GenBank/DDBJ databases">
        <title>Genomic Encyclopedia of Type Strains, Phase IV (KMG-IV): sequencing the most valuable type-strain genomes for metagenomic binning, comparative biology and taxonomic classification.</title>
        <authorList>
            <person name="Goeker M."/>
        </authorList>
    </citation>
    <scope>NUCLEOTIDE SEQUENCE [LARGE SCALE GENOMIC DNA]</scope>
    <source>
        <strain evidence="8 9">DSM 100013</strain>
    </source>
</reference>
<evidence type="ECO:0000259" key="7">
    <source>
        <dbReference type="PROSITE" id="PS50112"/>
    </source>
</evidence>
<dbReference type="CDD" id="cd00009">
    <property type="entry name" value="AAA"/>
    <property type="match status" value="1"/>
</dbReference>
<dbReference type="Gene3D" id="3.40.50.300">
    <property type="entry name" value="P-loop containing nucleotide triphosphate hydrolases"/>
    <property type="match status" value="1"/>
</dbReference>
<dbReference type="FunFam" id="3.40.50.300:FF:000006">
    <property type="entry name" value="DNA-binding transcriptional regulator NtrC"/>
    <property type="match status" value="1"/>
</dbReference>
<dbReference type="Pfam" id="PF00158">
    <property type="entry name" value="Sigma54_activat"/>
    <property type="match status" value="1"/>
</dbReference>
<keyword evidence="5" id="KW-0804">Transcription</keyword>
<dbReference type="GO" id="GO:0003677">
    <property type="term" value="F:DNA binding"/>
    <property type="evidence" value="ECO:0007669"/>
    <property type="project" value="UniProtKB-KW"/>
</dbReference>
<sequence>MKMNYKLLEYVLNNSINGVVIVENDFSIKYMNKRAKEILELVDSYENHHLYEFFLLEELDKLERQGIDEFDKLHYKNKTLSVSTLLIDNLMGYSGKAYILQDISKYKNIVDQIDKYKELNKTLECIIHSSYDGIYVTDGQANTLMINSAYERITGIKAEEVLGRNMNDLVKEGLFSQSSSLLAIQERRQVTIRQLIKQSKEVLVTSTPVFFKNTITHVVTNVRDISELVDLKIELMDTKALNERYLTELEYIKSKLIDTPEIVVRDRNMYKVIEMSLRVARVDTTVLLNGETGVGKGELSKFIHKNSPRSKGCFVEVNCGAIPQNLIESELFGYEKGAFTGASSKGKIGLFELANNGTIFLDEISELSLDLQVKLLKIIEDKRVIRLGGNKSMPIDVRIIAATNKNIKEMVEKGKFRDDLYYRLNVVPIYIYALKERKDDIIPLSIKFLNDFNRKYNMDKKLAPSVLNKFLDYNWPGNVRELRNLIERIVVISSEKQINEDIIPEYIIKKDIKTQEDGGEYSSYKEGYEGMSLKMATQNFEAKLISHSIKKYGSIKEAAKHLDIDASTINRKLNKNRKK</sequence>
<dbReference type="SUPFAM" id="SSF46689">
    <property type="entry name" value="Homeodomain-like"/>
    <property type="match status" value="1"/>
</dbReference>
<comment type="caution">
    <text evidence="8">The sequence shown here is derived from an EMBL/GenBank/DDBJ whole genome shotgun (WGS) entry which is preliminary data.</text>
</comment>
<dbReference type="SMART" id="SM00382">
    <property type="entry name" value="AAA"/>
    <property type="match status" value="1"/>
</dbReference>
<dbReference type="PROSITE" id="PS50045">
    <property type="entry name" value="SIGMA54_INTERACT_4"/>
    <property type="match status" value="1"/>
</dbReference>
<protein>
    <submittedName>
        <fullName evidence="8">PAS domain S-box-containing protein</fullName>
    </submittedName>
</protein>
<accession>A0A4R2SPX8</accession>
<keyword evidence="2" id="KW-0067">ATP-binding</keyword>
<evidence type="ECO:0000313" key="9">
    <source>
        <dbReference type="Proteomes" id="UP000295504"/>
    </source>
</evidence>
<dbReference type="SMART" id="SM00091">
    <property type="entry name" value="PAS"/>
    <property type="match status" value="2"/>
</dbReference>
<dbReference type="InterPro" id="IPR013767">
    <property type="entry name" value="PAS_fold"/>
</dbReference>
<dbReference type="RefSeq" id="WP_132849888.1">
    <property type="nucleotide sequence ID" value="NZ_CP058648.1"/>
</dbReference>
<evidence type="ECO:0000256" key="4">
    <source>
        <dbReference type="ARBA" id="ARBA00023125"/>
    </source>
</evidence>
<dbReference type="PROSITE" id="PS00676">
    <property type="entry name" value="SIGMA54_INTERACT_2"/>
    <property type="match status" value="1"/>
</dbReference>
<dbReference type="InterPro" id="IPR025662">
    <property type="entry name" value="Sigma_54_int_dom_ATP-bd_1"/>
</dbReference>
<evidence type="ECO:0000313" key="8">
    <source>
        <dbReference type="EMBL" id="TCP92237.1"/>
    </source>
</evidence>
<dbReference type="SUPFAM" id="SSF55785">
    <property type="entry name" value="PYP-like sensor domain (PAS domain)"/>
    <property type="match status" value="1"/>
</dbReference>